<dbReference type="InterPro" id="IPR050194">
    <property type="entry name" value="Glycosyltransferase_grp1"/>
</dbReference>
<proteinExistence type="predicted"/>
<dbReference type="PANTHER" id="PTHR45947">
    <property type="entry name" value="SULFOQUINOVOSYL TRANSFERASE SQD2"/>
    <property type="match status" value="1"/>
</dbReference>
<organism evidence="3 4">
    <name type="scientific">Stieleria bergensis</name>
    <dbReference type="NCBI Taxonomy" id="2528025"/>
    <lineage>
        <taxon>Bacteria</taxon>
        <taxon>Pseudomonadati</taxon>
        <taxon>Planctomycetota</taxon>
        <taxon>Planctomycetia</taxon>
        <taxon>Pirellulales</taxon>
        <taxon>Pirellulaceae</taxon>
        <taxon>Stieleria</taxon>
    </lineage>
</organism>
<sequence>MIIQQFNTTAVGGAAVAANRLHHGLLQRGVQSTLNTLSAPSSDDPAKDDQGVQSLRWPSHSTDLAKRLRLKLSKAWYRSGRSRELEIFTDPRVARRTVLPRSMRNPQTILHLHWVSRWLDFPTFFDSVPDHLPVVWTLHDMNAFTGGCHHADQCHQFQTGCGNCPQIKHRGPSDLSNKIVQIKQQAYRGKRLHVVTPSQWLADLAGQSLLLEDASSIEVIRNGVNTDVFQPRDKAASKQALGIAPQQFVIGFGAASLGNPRKGLSDLIAAAEQLRSKQEITALAFGASKPELEDQMPLPMRSTGFVSNPEHQADIYSAMDVFVLPSWAENLPQTAIEAMACGVPVIAYDVGGLPEIVQHQVTGLTSPLRDVAQLAKNIDALHSDPALRQSLSVNSRQLILQHYTMQCCVQAYHDLYQRISAASQDYAARAA</sequence>
<keyword evidence="4" id="KW-1185">Reference proteome</keyword>
<evidence type="ECO:0000259" key="2">
    <source>
        <dbReference type="Pfam" id="PF13439"/>
    </source>
</evidence>
<dbReference type="Proteomes" id="UP000315003">
    <property type="component" value="Chromosome"/>
</dbReference>
<dbReference type="EC" id="2.4.1.21" evidence="3"/>
<dbReference type="Pfam" id="PF13692">
    <property type="entry name" value="Glyco_trans_1_4"/>
    <property type="match status" value="1"/>
</dbReference>
<dbReference type="OrthoDB" id="9795068at2"/>
<accession>A0A517SP48</accession>
<dbReference type="GO" id="GO:0009011">
    <property type="term" value="F:alpha-1,4-glucan glucosyltransferase (ADP-glucose donor) activity"/>
    <property type="evidence" value="ECO:0007669"/>
    <property type="project" value="UniProtKB-EC"/>
</dbReference>
<dbReference type="RefSeq" id="WP_145268665.1">
    <property type="nucleotide sequence ID" value="NZ_CP036272.1"/>
</dbReference>
<feature type="domain" description="Glycosyltransferase subfamily 4-like N-terminal" evidence="2">
    <location>
        <begin position="11"/>
        <end position="227"/>
    </location>
</feature>
<dbReference type="AlphaFoldDB" id="A0A517SP48"/>
<dbReference type="InterPro" id="IPR028098">
    <property type="entry name" value="Glyco_trans_4-like_N"/>
</dbReference>
<evidence type="ECO:0000313" key="4">
    <source>
        <dbReference type="Proteomes" id="UP000315003"/>
    </source>
</evidence>
<gene>
    <name evidence="3" type="primary">glgA_1</name>
    <name evidence="3" type="ORF">SV7mr_03760</name>
</gene>
<name>A0A517SP48_9BACT</name>
<feature type="region of interest" description="Disordered" evidence="1">
    <location>
        <begin position="36"/>
        <end position="56"/>
    </location>
</feature>
<evidence type="ECO:0000256" key="1">
    <source>
        <dbReference type="SAM" id="MobiDB-lite"/>
    </source>
</evidence>
<dbReference type="Gene3D" id="3.40.50.2000">
    <property type="entry name" value="Glycogen Phosphorylase B"/>
    <property type="match status" value="2"/>
</dbReference>
<reference evidence="3 4" key="1">
    <citation type="submission" date="2019-02" db="EMBL/GenBank/DDBJ databases">
        <title>Deep-cultivation of Planctomycetes and their phenomic and genomic characterization uncovers novel biology.</title>
        <authorList>
            <person name="Wiegand S."/>
            <person name="Jogler M."/>
            <person name="Boedeker C."/>
            <person name="Pinto D."/>
            <person name="Vollmers J."/>
            <person name="Rivas-Marin E."/>
            <person name="Kohn T."/>
            <person name="Peeters S.H."/>
            <person name="Heuer A."/>
            <person name="Rast P."/>
            <person name="Oberbeckmann S."/>
            <person name="Bunk B."/>
            <person name="Jeske O."/>
            <person name="Meyerdierks A."/>
            <person name="Storesund J.E."/>
            <person name="Kallscheuer N."/>
            <person name="Luecker S."/>
            <person name="Lage O.M."/>
            <person name="Pohl T."/>
            <person name="Merkel B.J."/>
            <person name="Hornburger P."/>
            <person name="Mueller R.-W."/>
            <person name="Bruemmer F."/>
            <person name="Labrenz M."/>
            <person name="Spormann A.M."/>
            <person name="Op den Camp H."/>
            <person name="Overmann J."/>
            <person name="Amann R."/>
            <person name="Jetten M.S.M."/>
            <person name="Mascher T."/>
            <person name="Medema M.H."/>
            <person name="Devos D.P."/>
            <person name="Kaster A.-K."/>
            <person name="Ovreas L."/>
            <person name="Rohde M."/>
            <person name="Galperin M.Y."/>
            <person name="Jogler C."/>
        </authorList>
    </citation>
    <scope>NUCLEOTIDE SEQUENCE [LARGE SCALE GENOMIC DNA]</scope>
    <source>
        <strain evidence="3 4">SV_7m_r</strain>
    </source>
</reference>
<dbReference type="EMBL" id="CP036272">
    <property type="protein sequence ID" value="QDT57891.1"/>
    <property type="molecule type" value="Genomic_DNA"/>
</dbReference>
<protein>
    <submittedName>
        <fullName evidence="3">Capsular glucan synthase</fullName>
        <ecNumber evidence="3">2.4.1.21</ecNumber>
    </submittedName>
</protein>
<dbReference type="PANTHER" id="PTHR45947:SF3">
    <property type="entry name" value="SULFOQUINOVOSYL TRANSFERASE SQD2"/>
    <property type="match status" value="1"/>
</dbReference>
<keyword evidence="3" id="KW-0328">Glycosyltransferase</keyword>
<keyword evidence="3" id="KW-0808">Transferase</keyword>
<dbReference type="SUPFAM" id="SSF53756">
    <property type="entry name" value="UDP-Glycosyltransferase/glycogen phosphorylase"/>
    <property type="match status" value="1"/>
</dbReference>
<evidence type="ECO:0000313" key="3">
    <source>
        <dbReference type="EMBL" id="QDT57891.1"/>
    </source>
</evidence>
<dbReference type="Pfam" id="PF13439">
    <property type="entry name" value="Glyco_transf_4"/>
    <property type="match status" value="1"/>
</dbReference>